<protein>
    <submittedName>
        <fullName evidence="3">NUDIX family hydrolase</fullName>
    </submittedName>
</protein>
<keyword evidence="1 3" id="KW-0378">Hydrolase</keyword>
<evidence type="ECO:0000313" key="3">
    <source>
        <dbReference type="EMBL" id="KAG7362133.1"/>
    </source>
</evidence>
<feature type="domain" description="Nudix hydrolase" evidence="2">
    <location>
        <begin position="132"/>
        <end position="282"/>
    </location>
</feature>
<comment type="caution">
    <text evidence="3">The sequence shown here is derived from an EMBL/GenBank/DDBJ whole genome shotgun (WGS) entry which is preliminary data.</text>
</comment>
<dbReference type="GO" id="GO:0006753">
    <property type="term" value="P:nucleoside phosphate metabolic process"/>
    <property type="evidence" value="ECO:0007669"/>
    <property type="project" value="TreeGrafter"/>
</dbReference>
<dbReference type="GO" id="GO:0019693">
    <property type="term" value="P:ribose phosphate metabolic process"/>
    <property type="evidence" value="ECO:0007669"/>
    <property type="project" value="TreeGrafter"/>
</dbReference>
<dbReference type="EMBL" id="JAGRRH010000012">
    <property type="protein sequence ID" value="KAG7362133.1"/>
    <property type="molecule type" value="Genomic_DNA"/>
</dbReference>
<name>A0A9K3LIB5_9STRA</name>
<evidence type="ECO:0000259" key="2">
    <source>
        <dbReference type="PROSITE" id="PS51462"/>
    </source>
</evidence>
<reference evidence="3" key="2">
    <citation type="submission" date="2021-04" db="EMBL/GenBank/DDBJ databases">
        <authorList>
            <person name="Podell S."/>
        </authorList>
    </citation>
    <scope>NUCLEOTIDE SEQUENCE</scope>
    <source>
        <strain evidence="3">Hildebrandi</strain>
    </source>
</reference>
<dbReference type="InterPro" id="IPR000086">
    <property type="entry name" value="NUDIX_hydrolase_dom"/>
</dbReference>
<dbReference type="PANTHER" id="PTHR11839:SF1">
    <property type="entry name" value="ADP-SUGAR PYROPHOSPHATASE"/>
    <property type="match status" value="1"/>
</dbReference>
<reference evidence="3" key="1">
    <citation type="journal article" date="2021" name="Sci. Rep.">
        <title>Diploid genomic architecture of Nitzschia inconspicua, an elite biomass production diatom.</title>
        <authorList>
            <person name="Oliver A."/>
            <person name="Podell S."/>
            <person name="Pinowska A."/>
            <person name="Traller J.C."/>
            <person name="Smith S.R."/>
            <person name="McClure R."/>
            <person name="Beliaev A."/>
            <person name="Bohutskyi P."/>
            <person name="Hill E.A."/>
            <person name="Rabines A."/>
            <person name="Zheng H."/>
            <person name="Allen L.Z."/>
            <person name="Kuo A."/>
            <person name="Grigoriev I.V."/>
            <person name="Allen A.E."/>
            <person name="Hazlebeck D."/>
            <person name="Allen E.E."/>
        </authorList>
    </citation>
    <scope>NUCLEOTIDE SEQUENCE</scope>
    <source>
        <strain evidence="3">Hildebrandi</strain>
    </source>
</reference>
<dbReference type="PROSITE" id="PS51462">
    <property type="entry name" value="NUDIX"/>
    <property type="match status" value="1"/>
</dbReference>
<dbReference type="Proteomes" id="UP000693970">
    <property type="component" value="Unassembled WGS sequence"/>
</dbReference>
<evidence type="ECO:0000313" key="4">
    <source>
        <dbReference type="Proteomes" id="UP000693970"/>
    </source>
</evidence>
<accession>A0A9K3LIB5</accession>
<dbReference type="PANTHER" id="PTHR11839">
    <property type="entry name" value="UDP/ADP-SUGAR PYROPHOSPHATASE"/>
    <property type="match status" value="1"/>
</dbReference>
<proteinExistence type="predicted"/>
<dbReference type="Pfam" id="PF00293">
    <property type="entry name" value="NUDIX"/>
    <property type="match status" value="1"/>
</dbReference>
<keyword evidence="4" id="KW-1185">Reference proteome</keyword>
<gene>
    <name evidence="3" type="ORF">IV203_025799</name>
</gene>
<dbReference type="OrthoDB" id="10249920at2759"/>
<dbReference type="CDD" id="cd18888">
    <property type="entry name" value="NUDIX_ADPRase_Nudt5"/>
    <property type="match status" value="1"/>
</dbReference>
<dbReference type="GO" id="GO:0016787">
    <property type="term" value="F:hydrolase activity"/>
    <property type="evidence" value="ECO:0007669"/>
    <property type="project" value="UniProtKB-KW"/>
</dbReference>
<organism evidence="3 4">
    <name type="scientific">Nitzschia inconspicua</name>
    <dbReference type="NCBI Taxonomy" id="303405"/>
    <lineage>
        <taxon>Eukaryota</taxon>
        <taxon>Sar</taxon>
        <taxon>Stramenopiles</taxon>
        <taxon>Ochrophyta</taxon>
        <taxon>Bacillariophyta</taxon>
        <taxon>Bacillariophyceae</taxon>
        <taxon>Bacillariophycidae</taxon>
        <taxon>Bacillariales</taxon>
        <taxon>Bacillariaceae</taxon>
        <taxon>Nitzschia</taxon>
    </lineage>
</organism>
<sequence>MTTNYRRRLLLPPFFYFATSTRSFSAPLKFQFRPQFSWTNNNSSTQRVGQFSNTNSGILSNCHRRFTTSISESSNDINNMSDDDKTSLPSIESSAVVGKTKWLELRTMTYKDQEGKERQWDYATRTTKQSVDKADAVIIIPLLQKKGTAGEEDLILDTLLVEQFRPPVRQPTLEFPAGLIDKDETPESAALRELKEETGYVGSTATVMPTTVSRIVCMSPGLADETVQVVLVHVDLDHPDNVNPQAQPDAGEHITVRRVSLKDGFQTMLDEESSPMAIQGLYLFAMGLEIGKKINKMKK</sequence>
<dbReference type="PROSITE" id="PS00893">
    <property type="entry name" value="NUDIX_BOX"/>
    <property type="match status" value="1"/>
</dbReference>
<evidence type="ECO:0000256" key="1">
    <source>
        <dbReference type="ARBA" id="ARBA00022801"/>
    </source>
</evidence>
<dbReference type="InterPro" id="IPR020084">
    <property type="entry name" value="NUDIX_hydrolase_CS"/>
</dbReference>
<dbReference type="AlphaFoldDB" id="A0A9K3LIB5"/>